<evidence type="ECO:0000256" key="14">
    <source>
        <dbReference type="ARBA" id="ARBA00023170"/>
    </source>
</evidence>
<dbReference type="FunFam" id="3.30.70.1230:FF:000035">
    <property type="entry name" value="Guanylate cyclase"/>
    <property type="match status" value="1"/>
</dbReference>
<dbReference type="InterPro" id="IPR050401">
    <property type="entry name" value="Cyclic_nucleotide_synthase"/>
</dbReference>
<feature type="domain" description="Guanylate cyclase" evidence="20">
    <location>
        <begin position="415"/>
        <end position="545"/>
    </location>
</feature>
<evidence type="ECO:0000256" key="9">
    <source>
        <dbReference type="ARBA" id="ARBA00022741"/>
    </source>
</evidence>
<dbReference type="GO" id="GO:0007168">
    <property type="term" value="P:receptor guanylyl cyclase signaling pathway"/>
    <property type="evidence" value="ECO:0007669"/>
    <property type="project" value="TreeGrafter"/>
</dbReference>
<keyword evidence="8" id="KW-0732">Signal</keyword>
<dbReference type="Pfam" id="PF08376">
    <property type="entry name" value="NIT"/>
    <property type="match status" value="1"/>
</dbReference>
<feature type="transmembrane region" description="Helical" evidence="19">
    <location>
        <begin position="337"/>
        <end position="361"/>
    </location>
</feature>
<evidence type="ECO:0000313" key="21">
    <source>
        <dbReference type="EMBL" id="CAJ0575878.1"/>
    </source>
</evidence>
<comment type="catalytic activity">
    <reaction evidence="1">
        <text>GTP = 3',5'-cyclic GMP + diphosphate</text>
        <dbReference type="Rhea" id="RHEA:13665"/>
        <dbReference type="ChEBI" id="CHEBI:33019"/>
        <dbReference type="ChEBI" id="CHEBI:37565"/>
        <dbReference type="ChEBI" id="CHEBI:57746"/>
        <dbReference type="EC" id="4.6.1.2"/>
    </reaction>
</comment>
<dbReference type="InterPro" id="IPR011645">
    <property type="entry name" value="HNOB_dom_associated"/>
</dbReference>
<dbReference type="GO" id="GO:0005886">
    <property type="term" value="C:plasma membrane"/>
    <property type="evidence" value="ECO:0007669"/>
    <property type="project" value="UniProtKB-SubCell"/>
</dbReference>
<evidence type="ECO:0000256" key="7">
    <source>
        <dbReference type="ARBA" id="ARBA00022723"/>
    </source>
</evidence>
<feature type="non-terminal residue" evidence="21">
    <location>
        <position position="604"/>
    </location>
</feature>
<keyword evidence="17" id="KW-0141">cGMP biosynthesis</keyword>
<dbReference type="GO" id="GO:0043005">
    <property type="term" value="C:neuron projection"/>
    <property type="evidence" value="ECO:0007669"/>
    <property type="project" value="UniProtKB-ARBA"/>
</dbReference>
<dbReference type="EMBL" id="CATQJA010002641">
    <property type="protein sequence ID" value="CAJ0575878.1"/>
    <property type="molecule type" value="Genomic_DNA"/>
</dbReference>
<dbReference type="PROSITE" id="PS50125">
    <property type="entry name" value="GUANYLATE_CYCLASE_2"/>
    <property type="match status" value="1"/>
</dbReference>
<protein>
    <recommendedName>
        <fullName evidence="4">guanylate cyclase</fullName>
        <ecNumber evidence="4">4.6.1.2</ecNumber>
    </recommendedName>
</protein>
<dbReference type="InterPro" id="IPR018297">
    <property type="entry name" value="A/G_cyclase_CS"/>
</dbReference>
<organism evidence="21 22">
    <name type="scientific">Mesorhabditis spiculigera</name>
    <dbReference type="NCBI Taxonomy" id="96644"/>
    <lineage>
        <taxon>Eukaryota</taxon>
        <taxon>Metazoa</taxon>
        <taxon>Ecdysozoa</taxon>
        <taxon>Nematoda</taxon>
        <taxon>Chromadorea</taxon>
        <taxon>Rhabditida</taxon>
        <taxon>Rhabditina</taxon>
        <taxon>Rhabditomorpha</taxon>
        <taxon>Rhabditoidea</taxon>
        <taxon>Rhabditidae</taxon>
        <taxon>Mesorhabditinae</taxon>
        <taxon>Mesorhabditis</taxon>
    </lineage>
</organism>
<evidence type="ECO:0000256" key="3">
    <source>
        <dbReference type="ARBA" id="ARBA00004479"/>
    </source>
</evidence>
<keyword evidence="15" id="KW-0325">Glycoprotein</keyword>
<keyword evidence="9" id="KW-0547">Nucleotide-binding</keyword>
<evidence type="ECO:0000256" key="2">
    <source>
        <dbReference type="ARBA" id="ARBA00004162"/>
    </source>
</evidence>
<dbReference type="PROSITE" id="PS00452">
    <property type="entry name" value="GUANYLATE_CYCLASE_1"/>
    <property type="match status" value="1"/>
</dbReference>
<evidence type="ECO:0000256" key="6">
    <source>
        <dbReference type="ARBA" id="ARBA00022692"/>
    </source>
</evidence>
<dbReference type="Gene3D" id="3.30.70.1230">
    <property type="entry name" value="Nucleotide cyclase"/>
    <property type="match status" value="1"/>
</dbReference>
<dbReference type="GO" id="GO:0004383">
    <property type="term" value="F:guanylate cyclase activity"/>
    <property type="evidence" value="ECO:0007669"/>
    <property type="project" value="UniProtKB-EC"/>
</dbReference>
<dbReference type="Proteomes" id="UP001177023">
    <property type="component" value="Unassembled WGS sequence"/>
</dbReference>
<keyword evidence="12" id="KW-0342">GTP-binding</keyword>
<reference evidence="21" key="1">
    <citation type="submission" date="2023-06" db="EMBL/GenBank/DDBJ databases">
        <authorList>
            <person name="Delattre M."/>
        </authorList>
    </citation>
    <scope>NUCLEOTIDE SEQUENCE</scope>
    <source>
        <strain evidence="21">AF72</strain>
    </source>
</reference>
<keyword evidence="6 19" id="KW-0812">Transmembrane</keyword>
<keyword evidence="10" id="KW-0460">Magnesium</keyword>
<dbReference type="InterPro" id="IPR029787">
    <property type="entry name" value="Nucleotide_cyclase"/>
</dbReference>
<evidence type="ECO:0000256" key="10">
    <source>
        <dbReference type="ARBA" id="ARBA00022842"/>
    </source>
</evidence>
<proteinExistence type="inferred from homology"/>
<keyword evidence="22" id="KW-1185">Reference proteome</keyword>
<dbReference type="GO" id="GO:0009266">
    <property type="term" value="P:response to temperature stimulus"/>
    <property type="evidence" value="ECO:0007669"/>
    <property type="project" value="UniProtKB-ARBA"/>
</dbReference>
<comment type="caution">
    <text evidence="21">The sequence shown here is derived from an EMBL/GenBank/DDBJ whole genome shotgun (WGS) entry which is preliminary data.</text>
</comment>
<evidence type="ECO:0000256" key="5">
    <source>
        <dbReference type="ARBA" id="ARBA00022475"/>
    </source>
</evidence>
<dbReference type="SUPFAM" id="SSF55073">
    <property type="entry name" value="Nucleotide cyclase"/>
    <property type="match status" value="1"/>
</dbReference>
<evidence type="ECO:0000256" key="13">
    <source>
        <dbReference type="ARBA" id="ARBA00023136"/>
    </source>
</evidence>
<evidence type="ECO:0000256" key="19">
    <source>
        <dbReference type="SAM" id="Phobius"/>
    </source>
</evidence>
<comment type="similarity">
    <text evidence="18">Belongs to the adenylyl cyclase class-4/guanylyl cyclase family.</text>
</comment>
<keyword evidence="5" id="KW-1003">Cell membrane</keyword>
<keyword evidence="11 19" id="KW-1133">Transmembrane helix</keyword>
<keyword evidence="7" id="KW-0479">Metal-binding</keyword>
<dbReference type="GO" id="GO:0046872">
    <property type="term" value="F:metal ion binding"/>
    <property type="evidence" value="ECO:0007669"/>
    <property type="project" value="UniProtKB-KW"/>
</dbReference>
<accession>A0AA36CV15</accession>
<name>A0AA36CV15_9BILA</name>
<evidence type="ECO:0000313" key="22">
    <source>
        <dbReference type="Proteomes" id="UP001177023"/>
    </source>
</evidence>
<dbReference type="PANTHER" id="PTHR11920">
    <property type="entry name" value="GUANYLYL CYCLASE"/>
    <property type="match status" value="1"/>
</dbReference>
<evidence type="ECO:0000256" key="18">
    <source>
        <dbReference type="RuleBase" id="RU000405"/>
    </source>
</evidence>
<keyword evidence="16 18" id="KW-0456">Lyase</keyword>
<dbReference type="AlphaFoldDB" id="A0AA36CV15"/>
<evidence type="ECO:0000256" key="8">
    <source>
        <dbReference type="ARBA" id="ARBA00022729"/>
    </source>
</evidence>
<dbReference type="CDD" id="cd07302">
    <property type="entry name" value="CHD"/>
    <property type="match status" value="1"/>
</dbReference>
<dbReference type="InterPro" id="IPR001054">
    <property type="entry name" value="A/G_cyclase"/>
</dbReference>
<evidence type="ECO:0000256" key="1">
    <source>
        <dbReference type="ARBA" id="ARBA00001436"/>
    </source>
</evidence>
<dbReference type="InterPro" id="IPR013587">
    <property type="entry name" value="Nitrate/nitrite_sensing"/>
</dbReference>
<dbReference type="GO" id="GO:0042330">
    <property type="term" value="P:taxis"/>
    <property type="evidence" value="ECO:0007669"/>
    <property type="project" value="UniProtKB-ARBA"/>
</dbReference>
<dbReference type="GO" id="GO:0005525">
    <property type="term" value="F:GTP binding"/>
    <property type="evidence" value="ECO:0007669"/>
    <property type="project" value="UniProtKB-KW"/>
</dbReference>
<keyword evidence="14" id="KW-0675">Receptor</keyword>
<dbReference type="EC" id="4.6.1.2" evidence="4"/>
<dbReference type="GO" id="GO:0035556">
    <property type="term" value="P:intracellular signal transduction"/>
    <property type="evidence" value="ECO:0007669"/>
    <property type="project" value="InterPro"/>
</dbReference>
<evidence type="ECO:0000256" key="17">
    <source>
        <dbReference type="ARBA" id="ARBA00023293"/>
    </source>
</evidence>
<evidence type="ECO:0000259" key="20">
    <source>
        <dbReference type="PROSITE" id="PS50125"/>
    </source>
</evidence>
<dbReference type="Gene3D" id="6.10.250.780">
    <property type="match status" value="1"/>
</dbReference>
<evidence type="ECO:0000256" key="16">
    <source>
        <dbReference type="ARBA" id="ARBA00023239"/>
    </source>
</evidence>
<keyword evidence="13 19" id="KW-0472">Membrane</keyword>
<dbReference type="PANTHER" id="PTHR11920:SF501">
    <property type="entry name" value="GUANYLATE CYCLASE 32E"/>
    <property type="match status" value="1"/>
</dbReference>
<sequence>MELFTRIIAKSKDIFYKLGAGDSIMVKPFGMQRTKSAVSGNASIISGGSTIFGLGVRARARIWDSCKTGIVAFPPIAAVIFLSVMLMNQASTALSTTNNLNTYLTLAIQLNQLASVLQKERGISCAYMTRVDDVKINNLERQIVGKQLISYQNLTDLTLESIGDEPWAEVISNNSALANASTLRTALQDFRDSMVNATGIDAITFYTPLIEALIYNSGRVFFETKEGRFWGAFNALRLIQYAGEAFGTKRAFGGTFIAQGSLSEEHLLTYILVIDEMNEKILKNESFGSDLDRARFAIYWFNNITLFMDRVVNPAREFLNQKMSLKLNGQSSDSYTVLWTTISTILASLLICAPIIAYLSVQTNRMHKKIREKMQELQMEKTRSELLLYPMLPKSIAKSLKLGHLVLPKTYNEATVYFSDIKGFTIISSTSTPLEIVQLLNDLYITMDNVLDGYNCYKVETIGDAYMVVSGIPKICGYDHLSEICTMALHMLREVSNMVIPHRPSQQLKLRIGVNTGTCAAGIVGLKMPRYCLFGDTVNTASRMESTGIEMRIQLSENTTDHLKRHFKGQFEFVERGMMEIKGKGLMCTYWLLGKQGFNFRVDA</sequence>
<dbReference type="Pfam" id="PF07701">
    <property type="entry name" value="HNOBA"/>
    <property type="match status" value="1"/>
</dbReference>
<dbReference type="Pfam" id="PF00211">
    <property type="entry name" value="Guanylate_cyc"/>
    <property type="match status" value="1"/>
</dbReference>
<evidence type="ECO:0000256" key="15">
    <source>
        <dbReference type="ARBA" id="ARBA00023180"/>
    </source>
</evidence>
<dbReference type="GO" id="GO:0009582">
    <property type="term" value="P:detection of abiotic stimulus"/>
    <property type="evidence" value="ECO:0007669"/>
    <property type="project" value="UniProtKB-ARBA"/>
</dbReference>
<gene>
    <name evidence="21" type="ORF">MSPICULIGERA_LOCUS14180</name>
</gene>
<dbReference type="GO" id="GO:0001653">
    <property type="term" value="F:peptide receptor activity"/>
    <property type="evidence" value="ECO:0007669"/>
    <property type="project" value="TreeGrafter"/>
</dbReference>
<evidence type="ECO:0000256" key="11">
    <source>
        <dbReference type="ARBA" id="ARBA00022989"/>
    </source>
</evidence>
<dbReference type="GO" id="GO:0004016">
    <property type="term" value="F:adenylate cyclase activity"/>
    <property type="evidence" value="ECO:0007669"/>
    <property type="project" value="TreeGrafter"/>
</dbReference>
<evidence type="ECO:0000256" key="4">
    <source>
        <dbReference type="ARBA" id="ARBA00012202"/>
    </source>
</evidence>
<evidence type="ECO:0000256" key="12">
    <source>
        <dbReference type="ARBA" id="ARBA00023134"/>
    </source>
</evidence>
<dbReference type="SMART" id="SM00044">
    <property type="entry name" value="CYCc"/>
    <property type="match status" value="1"/>
</dbReference>
<dbReference type="GO" id="GO:0009581">
    <property type="term" value="P:detection of external stimulus"/>
    <property type="evidence" value="ECO:0007669"/>
    <property type="project" value="UniProtKB-ARBA"/>
</dbReference>
<comment type="subcellular location">
    <subcellularLocation>
        <location evidence="2">Cell membrane</location>
        <topology evidence="2">Single-pass membrane protein</topology>
    </subcellularLocation>
    <subcellularLocation>
        <location evidence="3">Membrane</location>
        <topology evidence="3">Single-pass type I membrane protein</topology>
    </subcellularLocation>
</comment>